<keyword evidence="13" id="KW-1185">Reference proteome</keyword>
<dbReference type="OrthoDB" id="9781066at2"/>
<protein>
    <submittedName>
        <fullName evidence="12">Peroxidase</fullName>
    </submittedName>
</protein>
<evidence type="ECO:0000256" key="4">
    <source>
        <dbReference type="ARBA" id="ARBA00022723"/>
    </source>
</evidence>
<dbReference type="GO" id="GO:0005829">
    <property type="term" value="C:cytosol"/>
    <property type="evidence" value="ECO:0007669"/>
    <property type="project" value="TreeGrafter"/>
</dbReference>
<feature type="chain" id="PRO_5039676099" evidence="9">
    <location>
        <begin position="28"/>
        <end position="409"/>
    </location>
</feature>
<dbReference type="SUPFAM" id="SSF54909">
    <property type="entry name" value="Dimeric alpha+beta barrel"/>
    <property type="match status" value="1"/>
</dbReference>
<feature type="signal peptide" evidence="9">
    <location>
        <begin position="1"/>
        <end position="27"/>
    </location>
</feature>
<evidence type="ECO:0000256" key="1">
    <source>
        <dbReference type="ARBA" id="ARBA00001970"/>
    </source>
</evidence>
<keyword evidence="5 9" id="KW-0732">Signal</keyword>
<keyword evidence="7" id="KW-0408">Iron</keyword>
<keyword evidence="3" id="KW-0349">Heme</keyword>
<sequence length="409" mass="45828">MSSTFPRRRFLTGIGVGAGASALAATAATPAAAGSRQPAERSAEDTPVAREIVPFDGPHQAGIDTQSQAVAWVIAFDVKEGAGREQMRRLMRTWTEDARRMSRGEPSITELEPEMVAKPANLSFTVGFGEGFFDAIDRRDQKPDWLGPLPAYSRDRLEERWCGGDVMLQVCCDDPMTLSHATRYMIRNAGTYLDLRWIQDGFLNANGTRAPGETPRNRFGQLDGTVNPRTEEEFDEIVWIDSGPEWLRGGTSMVIRRIDMLIDLWELLDRKGREEVVGRTLDTGAPLGKEKEHDPADLELRDEFGLPVVDPKSHMARSMPADGKPGLQIRRRVYQYDHPPQPGSAESEDTGLMFICFQKDPLEQFDPIQRRLDEEDRLNEWIVHIGSAVFAIPGGTREDEYWAQSLLEG</sequence>
<dbReference type="PANTHER" id="PTHR30521:SF4">
    <property type="entry name" value="DEFERROCHELATASE"/>
    <property type="match status" value="1"/>
</dbReference>
<dbReference type="NCBIfam" id="TIGR01413">
    <property type="entry name" value="Dyp_perox_fam"/>
    <property type="match status" value="1"/>
</dbReference>
<dbReference type="Pfam" id="PF20628">
    <property type="entry name" value="Dyp_perox_C"/>
    <property type="match status" value="1"/>
</dbReference>
<evidence type="ECO:0000256" key="9">
    <source>
        <dbReference type="SAM" id="SignalP"/>
    </source>
</evidence>
<accession>A0A1L7CXX4</accession>
<dbReference type="InterPro" id="IPR006314">
    <property type="entry name" value="Dyp_peroxidase"/>
</dbReference>
<keyword evidence="4" id="KW-0479">Metal-binding</keyword>
<evidence type="ECO:0000259" key="11">
    <source>
        <dbReference type="Pfam" id="PF20628"/>
    </source>
</evidence>
<dbReference type="InterPro" id="IPR011008">
    <property type="entry name" value="Dimeric_a/b-barrel"/>
</dbReference>
<dbReference type="InterPro" id="IPR006311">
    <property type="entry name" value="TAT_signal"/>
</dbReference>
<reference evidence="12 13" key="1">
    <citation type="submission" date="2014-08" db="EMBL/GenBank/DDBJ databases">
        <title>Complete genome sequence of Corynebacterium sphenisci CECT 5990(T) (=DSM 44792(T)), isolated from healthy wild penguins.</title>
        <authorList>
            <person name="Ruckert C."/>
            <person name="Albersmeier A."/>
            <person name="Winkler A."/>
            <person name="Kalinowski J."/>
        </authorList>
    </citation>
    <scope>NUCLEOTIDE SEQUENCE [LARGE SCALE GENOMIC DNA]</scope>
    <source>
        <strain evidence="12 13">DSM 44792</strain>
    </source>
</reference>
<keyword evidence="2 12" id="KW-0575">Peroxidase</keyword>
<dbReference type="Pfam" id="PF04261">
    <property type="entry name" value="Dyp_perox_N"/>
    <property type="match status" value="1"/>
</dbReference>
<dbReference type="AlphaFoldDB" id="A0A1L7CXX4"/>
<organism evidence="12 13">
    <name type="scientific">Corynebacterium sphenisci DSM 44792</name>
    <dbReference type="NCBI Taxonomy" id="1437874"/>
    <lineage>
        <taxon>Bacteria</taxon>
        <taxon>Bacillati</taxon>
        <taxon>Actinomycetota</taxon>
        <taxon>Actinomycetes</taxon>
        <taxon>Mycobacteriales</taxon>
        <taxon>Corynebacteriaceae</taxon>
        <taxon>Corynebacterium</taxon>
    </lineage>
</organism>
<dbReference type="KEGG" id="csph:CSPHI_06010"/>
<evidence type="ECO:0000313" key="12">
    <source>
        <dbReference type="EMBL" id="APT90667.1"/>
    </source>
</evidence>
<gene>
    <name evidence="12" type="ORF">CSPHI_06010</name>
</gene>
<evidence type="ECO:0000313" key="13">
    <source>
        <dbReference type="Proteomes" id="UP000185469"/>
    </source>
</evidence>
<dbReference type="InterPro" id="IPR048327">
    <property type="entry name" value="Dyp_perox_N"/>
</dbReference>
<name>A0A1L7CXX4_9CORY</name>
<dbReference type="GO" id="GO:0046872">
    <property type="term" value="F:metal ion binding"/>
    <property type="evidence" value="ECO:0007669"/>
    <property type="project" value="UniProtKB-KW"/>
</dbReference>
<dbReference type="RefSeq" id="WP_075691912.1">
    <property type="nucleotide sequence ID" value="NZ_CP009248.1"/>
</dbReference>
<comment type="cofactor">
    <cofactor evidence="1">
        <name>heme b</name>
        <dbReference type="ChEBI" id="CHEBI:60344"/>
    </cofactor>
</comment>
<evidence type="ECO:0000256" key="2">
    <source>
        <dbReference type="ARBA" id="ARBA00022559"/>
    </source>
</evidence>
<evidence type="ECO:0000256" key="3">
    <source>
        <dbReference type="ARBA" id="ARBA00022617"/>
    </source>
</evidence>
<evidence type="ECO:0000256" key="5">
    <source>
        <dbReference type="ARBA" id="ARBA00022729"/>
    </source>
</evidence>
<dbReference type="PROSITE" id="PS51318">
    <property type="entry name" value="TAT"/>
    <property type="match status" value="1"/>
</dbReference>
<proteinExistence type="inferred from homology"/>
<feature type="domain" description="Dyp-type peroxidase C-terminal" evidence="11">
    <location>
        <begin position="214"/>
        <end position="396"/>
    </location>
</feature>
<feature type="domain" description="Dyp-type peroxidase N-terminal" evidence="10">
    <location>
        <begin position="60"/>
        <end position="202"/>
    </location>
</feature>
<dbReference type="PROSITE" id="PS51404">
    <property type="entry name" value="DYP_PEROXIDASE"/>
    <property type="match status" value="1"/>
</dbReference>
<dbReference type="InterPro" id="IPR048328">
    <property type="entry name" value="Dyp_perox_C"/>
</dbReference>
<evidence type="ECO:0000256" key="8">
    <source>
        <dbReference type="ARBA" id="ARBA00025737"/>
    </source>
</evidence>
<evidence type="ECO:0000256" key="6">
    <source>
        <dbReference type="ARBA" id="ARBA00023002"/>
    </source>
</evidence>
<dbReference type="GO" id="GO:0020037">
    <property type="term" value="F:heme binding"/>
    <property type="evidence" value="ECO:0007669"/>
    <property type="project" value="InterPro"/>
</dbReference>
<dbReference type="PANTHER" id="PTHR30521">
    <property type="entry name" value="DEFERROCHELATASE/PEROXIDASE"/>
    <property type="match status" value="1"/>
</dbReference>
<evidence type="ECO:0000256" key="7">
    <source>
        <dbReference type="ARBA" id="ARBA00023004"/>
    </source>
</evidence>
<dbReference type="Proteomes" id="UP000185469">
    <property type="component" value="Chromosome"/>
</dbReference>
<dbReference type="STRING" id="1437874.CSPHI_06010"/>
<comment type="similarity">
    <text evidence="8">Belongs to the DyP-type peroxidase family.</text>
</comment>
<dbReference type="GO" id="GO:0004601">
    <property type="term" value="F:peroxidase activity"/>
    <property type="evidence" value="ECO:0007669"/>
    <property type="project" value="UniProtKB-KW"/>
</dbReference>
<keyword evidence="6" id="KW-0560">Oxidoreductase</keyword>
<dbReference type="EMBL" id="CP009248">
    <property type="protein sequence ID" value="APT90667.1"/>
    <property type="molecule type" value="Genomic_DNA"/>
</dbReference>
<evidence type="ECO:0000259" key="10">
    <source>
        <dbReference type="Pfam" id="PF04261"/>
    </source>
</evidence>